<feature type="signal peptide" evidence="1">
    <location>
        <begin position="1"/>
        <end position="19"/>
    </location>
</feature>
<dbReference type="EMBL" id="NIPO01000001">
    <property type="protein sequence ID" value="PJR03179.1"/>
    <property type="molecule type" value="Genomic_DNA"/>
</dbReference>
<proteinExistence type="predicted"/>
<dbReference type="RefSeq" id="WP_100676748.1">
    <property type="nucleotide sequence ID" value="NZ_NIPO01000001.1"/>
</dbReference>
<evidence type="ECO:0000259" key="2">
    <source>
        <dbReference type="Pfam" id="PF01551"/>
    </source>
</evidence>
<gene>
    <name evidence="3" type="ORF">CDL10_00710</name>
</gene>
<dbReference type="CDD" id="cd12797">
    <property type="entry name" value="M23_peptidase"/>
    <property type="match status" value="1"/>
</dbReference>
<dbReference type="AlphaFoldDB" id="A0A2M9R2V2"/>
<sequence length="556" mass="63826">MKKLVCFLTALLPFYFVYSQTDFSSHFSDKLFLNGTFGELRYNHFHAGLDISTNRKTGQPIYAPADGTVNRIKVSPFGYGKALYIKHNDGYTTVYGHLENYAGAIEKYVKTHQYDKESYEIELFPLLNELPVKKGDLIAYSGNTGGSGGPHLHFEVRDTSTEDILNPLDFGLDSLVDDSQNPKLNGVRVYPIGDEAVVNGIAQPFELTIKRTADGSYLAQPVYANGKVGFAIDSYDTAENSYAKYGLYSLEQKVNGKTNFLMVFDRFAFNESHFINQFIDYTFYNETSRKYQKTFFQGDFNLQLLKKHTNQGIIEPEPGRTYNVNIAMKDYSGNTTELNIPLIYKEQKEVLAENKGKYIDYLRDYILEENNVTISWDANTFYDDAYLDLHFEKDKVKLHRDNIPLQKNITIRFDMSDNSEINKEKAFIGRVDNGKVKFYKTWKSNKNVFQIRTKNLGTYEIVEDLIPPTIEWVSENKEFEKKGKLVVKIDDDLSGIDTYEGFINDKWALFEYDYKTKELIHHLAAGVAHEGTNNLLIKVADNVGNNTIFETEFFVK</sequence>
<keyword evidence="4" id="KW-1185">Reference proteome</keyword>
<accession>A0A2M9R2V2</accession>
<name>A0A2M9R2V2_9FLAO</name>
<keyword evidence="1" id="KW-0732">Signal</keyword>
<dbReference type="Proteomes" id="UP000231960">
    <property type="component" value="Unassembled WGS sequence"/>
</dbReference>
<comment type="caution">
    <text evidence="3">The sequence shown here is derived from an EMBL/GenBank/DDBJ whole genome shotgun (WGS) entry which is preliminary data.</text>
</comment>
<evidence type="ECO:0000313" key="4">
    <source>
        <dbReference type="Proteomes" id="UP000231960"/>
    </source>
</evidence>
<dbReference type="Gene3D" id="2.70.70.10">
    <property type="entry name" value="Glucose Permease (Domain IIA)"/>
    <property type="match status" value="1"/>
</dbReference>
<feature type="chain" id="PRO_5014760874" description="M23ase beta-sheet core domain-containing protein" evidence="1">
    <location>
        <begin position="20"/>
        <end position="556"/>
    </location>
</feature>
<dbReference type="PANTHER" id="PTHR21666">
    <property type="entry name" value="PEPTIDASE-RELATED"/>
    <property type="match status" value="1"/>
</dbReference>
<dbReference type="SUPFAM" id="SSF51261">
    <property type="entry name" value="Duplicated hybrid motif"/>
    <property type="match status" value="1"/>
</dbReference>
<protein>
    <recommendedName>
        <fullName evidence="2">M23ase beta-sheet core domain-containing protein</fullName>
    </recommendedName>
</protein>
<dbReference type="Pfam" id="PF01551">
    <property type="entry name" value="Peptidase_M23"/>
    <property type="match status" value="2"/>
</dbReference>
<dbReference type="InterPro" id="IPR011055">
    <property type="entry name" value="Dup_hybrid_motif"/>
</dbReference>
<dbReference type="OrthoDB" id="9810477at2"/>
<dbReference type="InterPro" id="IPR016047">
    <property type="entry name" value="M23ase_b-sheet_dom"/>
</dbReference>
<evidence type="ECO:0000313" key="3">
    <source>
        <dbReference type="EMBL" id="PJR03179.1"/>
    </source>
</evidence>
<dbReference type="PANTHER" id="PTHR21666:SF285">
    <property type="entry name" value="M23 FAMILY METALLOPEPTIDASE"/>
    <property type="match status" value="1"/>
</dbReference>
<dbReference type="GO" id="GO:0004222">
    <property type="term" value="F:metalloendopeptidase activity"/>
    <property type="evidence" value="ECO:0007669"/>
    <property type="project" value="TreeGrafter"/>
</dbReference>
<feature type="domain" description="M23ase beta-sheet core" evidence="2">
    <location>
        <begin position="45"/>
        <end position="111"/>
    </location>
</feature>
<evidence type="ECO:0000256" key="1">
    <source>
        <dbReference type="SAM" id="SignalP"/>
    </source>
</evidence>
<feature type="domain" description="M23ase beta-sheet core" evidence="2">
    <location>
        <begin position="132"/>
        <end position="160"/>
    </location>
</feature>
<dbReference type="InterPro" id="IPR050570">
    <property type="entry name" value="Cell_wall_metabolism_enzyme"/>
</dbReference>
<organism evidence="3 4">
    <name type="scientific">Avrilella dinanensis</name>
    <dbReference type="NCBI Taxonomy" id="2008672"/>
    <lineage>
        <taxon>Bacteria</taxon>
        <taxon>Pseudomonadati</taxon>
        <taxon>Bacteroidota</taxon>
        <taxon>Flavobacteriia</taxon>
        <taxon>Flavobacteriales</taxon>
        <taxon>Flavobacteriaceae</taxon>
        <taxon>Avrilella</taxon>
    </lineage>
</organism>
<reference evidence="3 4" key="1">
    <citation type="submission" date="2017-06" db="EMBL/GenBank/DDBJ databases">
        <title>Description of Avrilella dinanensis gen. nov. sp. nov.</title>
        <authorList>
            <person name="Leyer C."/>
            <person name="Sassi M."/>
            <person name="Minet J."/>
            <person name="Kayal S."/>
            <person name="Cattoir V."/>
        </authorList>
    </citation>
    <scope>NUCLEOTIDE SEQUENCE [LARGE SCALE GENOMIC DNA]</scope>
    <source>
        <strain evidence="3 4">UR159</strain>
    </source>
</reference>